<dbReference type="SUPFAM" id="SSF53474">
    <property type="entry name" value="alpha/beta-Hydrolases"/>
    <property type="match status" value="1"/>
</dbReference>
<reference evidence="1" key="1">
    <citation type="submission" date="2025-08" db="UniProtKB">
        <authorList>
            <consortium name="RefSeq"/>
        </authorList>
    </citation>
    <scope>IDENTIFICATION</scope>
</reference>
<protein>
    <submittedName>
        <fullName evidence="1">Uncharacterized protein</fullName>
    </submittedName>
</protein>
<organism evidence="1">
    <name type="scientific">Nicotiana tabacum</name>
    <name type="common">Common tobacco</name>
    <dbReference type="NCBI Taxonomy" id="4097"/>
    <lineage>
        <taxon>Eukaryota</taxon>
        <taxon>Viridiplantae</taxon>
        <taxon>Streptophyta</taxon>
        <taxon>Embryophyta</taxon>
        <taxon>Tracheophyta</taxon>
        <taxon>Spermatophyta</taxon>
        <taxon>Magnoliopsida</taxon>
        <taxon>eudicotyledons</taxon>
        <taxon>Gunneridae</taxon>
        <taxon>Pentapetalae</taxon>
        <taxon>asterids</taxon>
        <taxon>lamiids</taxon>
        <taxon>Solanales</taxon>
        <taxon>Solanaceae</taxon>
        <taxon>Nicotianoideae</taxon>
        <taxon>Nicotianeae</taxon>
        <taxon>Nicotiana</taxon>
    </lineage>
</organism>
<dbReference type="OrthoDB" id="10249433at2759"/>
<accession>A0A1S3Z5G4</accession>
<proteinExistence type="predicted"/>
<dbReference type="RefSeq" id="XP_016459447.1">
    <property type="nucleotide sequence ID" value="XM_016603961.1"/>
</dbReference>
<name>A0A1S3Z5G4_TOBAC</name>
<dbReference type="STRING" id="4097.A0A1S3Z5G4"/>
<dbReference type="PANTHER" id="PTHR43358">
    <property type="entry name" value="ALPHA/BETA-HYDROLASE"/>
    <property type="match status" value="1"/>
</dbReference>
<dbReference type="PaxDb" id="4097-A0A1S3Z5G4"/>
<gene>
    <name evidence="1" type="primary">LOC107783005</name>
</gene>
<dbReference type="AlphaFoldDB" id="A0A1S3Z5G4"/>
<sequence length="208" mass="23654">MYGAEDPSIAGMVLDSPFSDLVDLMMELVDTYKIRLPKFTVKFAIQYMRRAVLKKAKFDITELNTIKVAKSCFVPVLLGHAVDDDFIQPHHSDRVFEAYMGDKDIIIFEGDHNSPRPQFYFDSISIFFNNVLQPPEDEAVGAFFDMPQDYFGKGSWSTVHEVDFMDDVHDVAAAPTSSTEDVIKQVRSKRPMSRTEVTEKPSSCCFGW</sequence>
<dbReference type="KEGG" id="nta:107783005"/>
<dbReference type="InterPro" id="IPR029058">
    <property type="entry name" value="AB_hydrolase_fold"/>
</dbReference>
<evidence type="ECO:0000313" key="1">
    <source>
        <dbReference type="RefSeq" id="XP_016459447.1"/>
    </source>
</evidence>
<dbReference type="Gene3D" id="3.40.50.1820">
    <property type="entry name" value="alpha/beta hydrolase"/>
    <property type="match status" value="1"/>
</dbReference>
<dbReference type="InterPro" id="IPR052920">
    <property type="entry name" value="DNA-binding_regulatory"/>
</dbReference>
<dbReference type="PANTHER" id="PTHR43358:SF4">
    <property type="entry name" value="ALPHA_BETA HYDROLASE FOLD-1 DOMAIN-CONTAINING PROTEIN"/>
    <property type="match status" value="1"/>
</dbReference>